<dbReference type="PRINTS" id="PR00992">
    <property type="entry name" value="ALARACEMASE"/>
</dbReference>
<evidence type="ECO:0000256" key="3">
    <source>
        <dbReference type="ARBA" id="ARBA00023235"/>
    </source>
</evidence>
<evidence type="ECO:0000256" key="4">
    <source>
        <dbReference type="HAMAP-Rule" id="MF_01201"/>
    </source>
</evidence>
<dbReference type="UniPathway" id="UPA00042">
    <property type="reaction ID" value="UER00497"/>
</dbReference>
<dbReference type="FunFam" id="3.20.20.10:FF:000002">
    <property type="entry name" value="Alanine racemase"/>
    <property type="match status" value="1"/>
</dbReference>
<sequence length="400" mass="41995">MPSPTIFLDSAARIDTANPQRSALIDLGAISGNVETLRGIAGTAKLMAVLKADGYGHGLVPAARAALRGGADYLGTAVLEEAFALRAAGVDAPIFTWLNAPGSNYLRAIEEDIDLAAYDCAQLEEICHAARQAGRPARVHLKIDTGMWRGGASAEDWPRLCGAARRALDAGLIEATGIWSHLAAADEPENPSTSMQLAAFRAALAVARDLGITPRLRHIANSAATLSNPEAHFDLVRPGISVYGINPLPPEYRTSRMDLRPAMTLRAAVAHVKAAPAGAAVSYGGTERAAAATQLAIIPLGYADGVMRSASSKGPVQIGAGRYRVIGRVCMDQFMVQVGSDAVVPGQQALLFGPGTDGEPHLDQWAQAADTIPYEILTRIGTRVPRIYLESIPAPDVSGT</sequence>
<dbReference type="CDD" id="cd00430">
    <property type="entry name" value="PLPDE_III_AR"/>
    <property type="match status" value="1"/>
</dbReference>
<comment type="function">
    <text evidence="4">Catalyzes the interconversion of L-alanine and D-alanine. May also act on other amino acids.</text>
</comment>
<comment type="cofactor">
    <cofactor evidence="1 4 5">
        <name>pyridoxal 5'-phosphate</name>
        <dbReference type="ChEBI" id="CHEBI:597326"/>
    </cofactor>
</comment>
<comment type="caution">
    <text evidence="8">The sequence shown here is derived from an EMBL/GenBank/DDBJ whole genome shotgun (WGS) entry which is preliminary data.</text>
</comment>
<dbReference type="GO" id="GO:0009252">
    <property type="term" value="P:peptidoglycan biosynthetic process"/>
    <property type="evidence" value="ECO:0007669"/>
    <property type="project" value="TreeGrafter"/>
</dbReference>
<dbReference type="Pfam" id="PF01168">
    <property type="entry name" value="Ala_racemase_N"/>
    <property type="match status" value="1"/>
</dbReference>
<evidence type="ECO:0000313" key="8">
    <source>
        <dbReference type="EMBL" id="RBM00097.1"/>
    </source>
</evidence>
<dbReference type="SUPFAM" id="SSF50621">
    <property type="entry name" value="Alanine racemase C-terminal domain-like"/>
    <property type="match status" value="1"/>
</dbReference>
<evidence type="ECO:0000256" key="1">
    <source>
        <dbReference type="ARBA" id="ARBA00001933"/>
    </source>
</evidence>
<dbReference type="Proteomes" id="UP000252167">
    <property type="component" value="Unassembled WGS sequence"/>
</dbReference>
<name>A0A365YCJ1_9MICC</name>
<reference evidence="8 9" key="1">
    <citation type="submission" date="2018-01" db="EMBL/GenBank/DDBJ databases">
        <title>Glutamicibacter soli strain NHPC-3 Whole genome sequence and assembly.</title>
        <authorList>
            <person name="Choudhury P."/>
            <person name="Gupta D."/>
            <person name="Sengupta K."/>
            <person name="Jawed A."/>
            <person name="Sultana N."/>
            <person name="Saha P."/>
        </authorList>
    </citation>
    <scope>NUCLEOTIDE SEQUENCE [LARGE SCALE GENOMIC DNA]</scope>
    <source>
        <strain evidence="8 9">NHPC-3</strain>
    </source>
</reference>
<dbReference type="InterPro" id="IPR020622">
    <property type="entry name" value="Ala_racemase_pyridoxalP-BS"/>
</dbReference>
<evidence type="ECO:0000256" key="2">
    <source>
        <dbReference type="ARBA" id="ARBA00022898"/>
    </source>
</evidence>
<dbReference type="InterPro" id="IPR029066">
    <property type="entry name" value="PLP-binding_barrel"/>
</dbReference>
<dbReference type="PROSITE" id="PS00395">
    <property type="entry name" value="ALANINE_RACEMASE"/>
    <property type="match status" value="1"/>
</dbReference>
<feature type="binding site" evidence="4 6">
    <location>
        <position position="149"/>
    </location>
    <ligand>
        <name>substrate</name>
    </ligand>
</feature>
<evidence type="ECO:0000256" key="6">
    <source>
        <dbReference type="PIRSR" id="PIRSR600821-52"/>
    </source>
</evidence>
<evidence type="ECO:0000256" key="5">
    <source>
        <dbReference type="PIRSR" id="PIRSR600821-50"/>
    </source>
</evidence>
<dbReference type="GO" id="GO:0005829">
    <property type="term" value="C:cytosol"/>
    <property type="evidence" value="ECO:0007669"/>
    <property type="project" value="TreeGrafter"/>
</dbReference>
<dbReference type="InterPro" id="IPR001608">
    <property type="entry name" value="Ala_racemase_N"/>
</dbReference>
<gene>
    <name evidence="8" type="primary">alr</name>
    <name evidence="8" type="ORF">C1H84_13295</name>
</gene>
<dbReference type="EC" id="5.1.1.1" evidence="4"/>
<dbReference type="NCBIfam" id="TIGR00492">
    <property type="entry name" value="alr"/>
    <property type="match status" value="1"/>
</dbReference>
<feature type="domain" description="Alanine racemase C-terminal" evidence="7">
    <location>
        <begin position="262"/>
        <end position="389"/>
    </location>
</feature>
<dbReference type="Gene3D" id="3.20.20.10">
    <property type="entry name" value="Alanine racemase"/>
    <property type="match status" value="1"/>
</dbReference>
<protein>
    <recommendedName>
        <fullName evidence="4">Alanine racemase</fullName>
        <ecNumber evidence="4">5.1.1.1</ecNumber>
    </recommendedName>
</protein>
<comment type="catalytic activity">
    <reaction evidence="4">
        <text>L-alanine = D-alanine</text>
        <dbReference type="Rhea" id="RHEA:20249"/>
        <dbReference type="ChEBI" id="CHEBI:57416"/>
        <dbReference type="ChEBI" id="CHEBI:57972"/>
        <dbReference type="EC" id="5.1.1.1"/>
    </reaction>
</comment>
<organism evidence="8 9">
    <name type="scientific">Glutamicibacter soli</name>
    <dbReference type="NCBI Taxonomy" id="453836"/>
    <lineage>
        <taxon>Bacteria</taxon>
        <taxon>Bacillati</taxon>
        <taxon>Actinomycetota</taxon>
        <taxon>Actinomycetes</taxon>
        <taxon>Micrococcales</taxon>
        <taxon>Micrococcaceae</taxon>
        <taxon>Glutamicibacter</taxon>
    </lineage>
</organism>
<comment type="pathway">
    <text evidence="4">Amino-acid biosynthesis; D-alanine biosynthesis; D-alanine from L-alanine: step 1/1.</text>
</comment>
<dbReference type="GO" id="GO:0030170">
    <property type="term" value="F:pyridoxal phosphate binding"/>
    <property type="evidence" value="ECO:0007669"/>
    <property type="project" value="UniProtKB-UniRule"/>
</dbReference>
<keyword evidence="3 4" id="KW-0413">Isomerase</keyword>
<keyword evidence="9" id="KW-1185">Reference proteome</keyword>
<dbReference type="RefSeq" id="WP_113607627.1">
    <property type="nucleotide sequence ID" value="NZ_POAF01000006.1"/>
</dbReference>
<feature type="active site" description="Proton acceptor; specific for D-alanine" evidence="4">
    <location>
        <position position="51"/>
    </location>
</feature>
<feature type="active site" description="Proton acceptor; specific for L-alanine" evidence="4">
    <location>
        <position position="283"/>
    </location>
</feature>
<accession>A0A365YCJ1</accession>
<dbReference type="HAMAP" id="MF_01201">
    <property type="entry name" value="Ala_racemase"/>
    <property type="match status" value="1"/>
</dbReference>
<keyword evidence="2 4" id="KW-0663">Pyridoxal phosphate</keyword>
<dbReference type="AlphaFoldDB" id="A0A365YCJ1"/>
<dbReference type="EMBL" id="POAF01000006">
    <property type="protein sequence ID" value="RBM00097.1"/>
    <property type="molecule type" value="Genomic_DNA"/>
</dbReference>
<dbReference type="InterPro" id="IPR000821">
    <property type="entry name" value="Ala_racemase"/>
</dbReference>
<proteinExistence type="inferred from homology"/>
<evidence type="ECO:0000259" key="7">
    <source>
        <dbReference type="SMART" id="SM01005"/>
    </source>
</evidence>
<evidence type="ECO:0000313" key="9">
    <source>
        <dbReference type="Proteomes" id="UP000252167"/>
    </source>
</evidence>
<comment type="similarity">
    <text evidence="4">Belongs to the alanine racemase family.</text>
</comment>
<dbReference type="SMART" id="SM01005">
    <property type="entry name" value="Ala_racemase_C"/>
    <property type="match status" value="1"/>
</dbReference>
<feature type="binding site" evidence="4 6">
    <location>
        <position position="331"/>
    </location>
    <ligand>
        <name>substrate</name>
    </ligand>
</feature>
<dbReference type="SUPFAM" id="SSF51419">
    <property type="entry name" value="PLP-binding barrel"/>
    <property type="match status" value="1"/>
</dbReference>
<dbReference type="InterPro" id="IPR009006">
    <property type="entry name" value="Ala_racemase/Decarboxylase_C"/>
</dbReference>
<dbReference type="InterPro" id="IPR011079">
    <property type="entry name" value="Ala_racemase_C"/>
</dbReference>
<dbReference type="Gene3D" id="2.40.37.10">
    <property type="entry name" value="Lyase, Ornithine Decarboxylase, Chain A, domain 1"/>
    <property type="match status" value="1"/>
</dbReference>
<dbReference type="GO" id="GO:0008784">
    <property type="term" value="F:alanine racemase activity"/>
    <property type="evidence" value="ECO:0007669"/>
    <property type="project" value="UniProtKB-UniRule"/>
</dbReference>
<feature type="modified residue" description="N6-(pyridoxal phosphate)lysine" evidence="4 5">
    <location>
        <position position="51"/>
    </location>
</feature>
<dbReference type="PANTHER" id="PTHR30511:SF0">
    <property type="entry name" value="ALANINE RACEMASE, CATABOLIC-RELATED"/>
    <property type="match status" value="1"/>
</dbReference>
<dbReference type="PANTHER" id="PTHR30511">
    <property type="entry name" value="ALANINE RACEMASE"/>
    <property type="match status" value="1"/>
</dbReference>
<dbReference type="GO" id="GO:0030632">
    <property type="term" value="P:D-alanine biosynthetic process"/>
    <property type="evidence" value="ECO:0007669"/>
    <property type="project" value="UniProtKB-UniRule"/>
</dbReference>
<dbReference type="Pfam" id="PF00842">
    <property type="entry name" value="Ala_racemase_C"/>
    <property type="match status" value="1"/>
</dbReference>